<name>A0A7X2Z2M4_9BACL</name>
<sequence>MECIVHFEVEYKQQTKELRGLIFLDKGKKPSEQDFLSMFGDMGYKLRLADQENLVFLPTEPSAEYQKIRIRRLDTGEENYQTEGELKSIISNLLPKDTRPI</sequence>
<dbReference type="Proteomes" id="UP000447876">
    <property type="component" value="Unassembled WGS sequence"/>
</dbReference>
<evidence type="ECO:0000313" key="2">
    <source>
        <dbReference type="Proteomes" id="UP000447876"/>
    </source>
</evidence>
<dbReference type="OrthoDB" id="2639209at2"/>
<dbReference type="EMBL" id="WNZW01000006">
    <property type="protein sequence ID" value="MUG46472.1"/>
    <property type="molecule type" value="Genomic_DNA"/>
</dbReference>
<gene>
    <name evidence="1" type="ORF">GNP95_15910</name>
</gene>
<comment type="caution">
    <text evidence="1">The sequence shown here is derived from an EMBL/GenBank/DDBJ whole genome shotgun (WGS) entry which is preliminary data.</text>
</comment>
<accession>A0A7X2Z2M4</accession>
<proteinExistence type="predicted"/>
<dbReference type="RefSeq" id="WP_155611856.1">
    <property type="nucleotide sequence ID" value="NZ_WNZW01000006.1"/>
</dbReference>
<evidence type="ECO:0000313" key="1">
    <source>
        <dbReference type="EMBL" id="MUG46472.1"/>
    </source>
</evidence>
<protein>
    <submittedName>
        <fullName evidence="1">Uncharacterized protein</fullName>
    </submittedName>
</protein>
<reference evidence="1 2" key="1">
    <citation type="submission" date="2019-11" db="EMBL/GenBank/DDBJ databases">
        <title>Draft genome sequences of five Paenibacillus species of dairy origin.</title>
        <authorList>
            <person name="Olajide A.M."/>
            <person name="Chen S."/>
            <person name="Lapointe G."/>
        </authorList>
    </citation>
    <scope>NUCLEOTIDE SEQUENCE [LARGE SCALE GENOMIC DNA]</scope>
    <source>
        <strain evidence="1 2">12CR55</strain>
    </source>
</reference>
<dbReference type="AlphaFoldDB" id="A0A7X2Z2M4"/>
<organism evidence="1 2">
    <name type="scientific">Paenibacillus woosongensis</name>
    <dbReference type="NCBI Taxonomy" id="307580"/>
    <lineage>
        <taxon>Bacteria</taxon>
        <taxon>Bacillati</taxon>
        <taxon>Bacillota</taxon>
        <taxon>Bacilli</taxon>
        <taxon>Bacillales</taxon>
        <taxon>Paenibacillaceae</taxon>
        <taxon>Paenibacillus</taxon>
    </lineage>
</organism>